<dbReference type="InterPro" id="IPR016024">
    <property type="entry name" value="ARM-type_fold"/>
</dbReference>
<name>A0A6N8J9R3_9BACT</name>
<protein>
    <submittedName>
        <fullName evidence="1">Uncharacterized protein</fullName>
    </submittedName>
</protein>
<dbReference type="Proteomes" id="UP000468388">
    <property type="component" value="Unassembled WGS sequence"/>
</dbReference>
<dbReference type="AlphaFoldDB" id="A0A6N8J9R3"/>
<dbReference type="SUPFAM" id="SSF48371">
    <property type="entry name" value="ARM repeat"/>
    <property type="match status" value="1"/>
</dbReference>
<proteinExistence type="predicted"/>
<sequence>MATDIALFDILISAERSTGDRLKALADLRPFLESEDGITKLSEAARAEETKEVKRAMLQMLCETDIARIKNHQSYIDTLASIACLDAERDIRYTAVKRLAAIAAHNHEIQEILALTLVYDMDTDVQLASIQGLQSVVYKTEATIAALYTYLPLAPFVCRRPLLGLIQQLIHPHPAQMMLHFLGPLEQESLRLEVVRSLAGMPFLLPEVLTSIAEALATESSLPVRDAIIQLLAGLQWIDAALFTHLFAALQQMPDQPMLLTLVAERLTANPGLQEDFVNLFTQTKSAGLKINLLSLLQHTNMLQLITCAMEDPNPYVRQAALPLLANKFSEWQGVLEPVLMQALSVEPLVALRYAQVGVILNTGRKSAQTDDKLVQLAVTETDHQLKMQLVYAVCQVVANNENRHALLQLFSEVLESPWYPEDLKQYVIARLQTFAYSNDPALKKSLELMLDQAKDVYELERIYGVLKTLETDFSQLAPALLRVLYRHIAFYPQQPLHDWVQMIGKLADQHAELRAGLPYLVSVTGANWLLKNADKSDQTGAFLPTFKNAMLTDGSASSFLGMKNLITEAWNNRTIKKSEISELYKILLRMPKSVGLIQLLLGIMQQGKLVTPELVKVSLDYILHAQDHSGIWEVRQYLEKTGFMDLEYRQRLVSLFTQENFDRYRQYNVPDIHSKRRITTLNDWEYAGWTCPYAQWPLAQLIFTVEPGDLVTRTLSKPVTTEDASCTLQYLVLEHLFRNSSGNWAKFIYKDIAQFEAFLLLLKNSIEQLPANNALRDRMLYTYWKRWNDYVSLLNGKPIPQALADTATLVYAGVCEKLKEFNPAFNGKQYPDVLKNMNKDLLQQHWPWTAELWDEFSYKNFPVKDPDQESAVTLFQRAAKTLNAGNNTEAYQLLKELITSYPHTRLVKEKLSMIDNSIKKLEEEMNN</sequence>
<organism evidence="1 2">
    <name type="scientific">Chitinophaga oryziterrae</name>
    <dbReference type="NCBI Taxonomy" id="1031224"/>
    <lineage>
        <taxon>Bacteria</taxon>
        <taxon>Pseudomonadati</taxon>
        <taxon>Bacteroidota</taxon>
        <taxon>Chitinophagia</taxon>
        <taxon>Chitinophagales</taxon>
        <taxon>Chitinophagaceae</taxon>
        <taxon>Chitinophaga</taxon>
    </lineage>
</organism>
<reference evidence="1 2" key="1">
    <citation type="submission" date="2019-12" db="EMBL/GenBank/DDBJ databases">
        <title>The draft genomic sequence of strain Chitinophaga oryziterrae JCM 16595.</title>
        <authorList>
            <person name="Zhang X."/>
        </authorList>
    </citation>
    <scope>NUCLEOTIDE SEQUENCE [LARGE SCALE GENOMIC DNA]</scope>
    <source>
        <strain evidence="1 2">JCM 16595</strain>
    </source>
</reference>
<dbReference type="RefSeq" id="WP_157300483.1">
    <property type="nucleotide sequence ID" value="NZ_BAAAZB010000006.1"/>
</dbReference>
<evidence type="ECO:0000313" key="1">
    <source>
        <dbReference type="EMBL" id="MVT41863.1"/>
    </source>
</evidence>
<gene>
    <name evidence="1" type="ORF">GO495_14830</name>
</gene>
<dbReference type="OrthoDB" id="603762at2"/>
<keyword evidence="2" id="KW-1185">Reference proteome</keyword>
<dbReference type="EMBL" id="WRXO01000003">
    <property type="protein sequence ID" value="MVT41863.1"/>
    <property type="molecule type" value="Genomic_DNA"/>
</dbReference>
<comment type="caution">
    <text evidence="1">The sequence shown here is derived from an EMBL/GenBank/DDBJ whole genome shotgun (WGS) entry which is preliminary data.</text>
</comment>
<evidence type="ECO:0000313" key="2">
    <source>
        <dbReference type="Proteomes" id="UP000468388"/>
    </source>
</evidence>
<accession>A0A6N8J9R3</accession>